<feature type="compositionally biased region" description="Basic residues" evidence="9">
    <location>
        <begin position="424"/>
        <end position="436"/>
    </location>
</feature>
<proteinExistence type="predicted"/>
<dbReference type="Proteomes" id="UP001157091">
    <property type="component" value="Unassembled WGS sequence"/>
</dbReference>
<dbReference type="EMBL" id="BSUK01000001">
    <property type="protein sequence ID" value="GMA26528.1"/>
    <property type="molecule type" value="Genomic_DNA"/>
</dbReference>
<dbReference type="SUPFAM" id="SSF53756">
    <property type="entry name" value="UDP-Glycosyltransferase/glycogen phosphorylase"/>
    <property type="match status" value="1"/>
</dbReference>
<evidence type="ECO:0000313" key="10">
    <source>
        <dbReference type="EMBL" id="GMA26528.1"/>
    </source>
</evidence>
<evidence type="ECO:0000256" key="3">
    <source>
        <dbReference type="ARBA" id="ARBA00022676"/>
    </source>
</evidence>
<keyword evidence="8" id="KW-0325">Glycoprotein</keyword>
<evidence type="ECO:0000256" key="6">
    <source>
        <dbReference type="ARBA" id="ARBA00022989"/>
    </source>
</evidence>
<keyword evidence="6" id="KW-1133">Transmembrane helix</keyword>
<evidence type="ECO:0000256" key="5">
    <source>
        <dbReference type="ARBA" id="ARBA00022692"/>
    </source>
</evidence>
<dbReference type="Pfam" id="PF00777">
    <property type="entry name" value="Glyco_transf_29"/>
    <property type="match status" value="1"/>
</dbReference>
<comment type="subcellular location">
    <subcellularLocation>
        <location evidence="2">Endomembrane system</location>
    </subcellularLocation>
    <subcellularLocation>
        <location evidence="1">Membrane</location>
        <topology evidence="1">Single-pass membrane protein</topology>
    </subcellularLocation>
</comment>
<feature type="region of interest" description="Disordered" evidence="9">
    <location>
        <begin position="380"/>
        <end position="548"/>
    </location>
</feature>
<reference evidence="11" key="1">
    <citation type="journal article" date="2019" name="Int. J. Syst. Evol. Microbiol.">
        <title>The Global Catalogue of Microorganisms (GCM) 10K type strain sequencing project: providing services to taxonomists for standard genome sequencing and annotation.</title>
        <authorList>
            <consortium name="The Broad Institute Genomics Platform"/>
            <consortium name="The Broad Institute Genome Sequencing Center for Infectious Disease"/>
            <person name="Wu L."/>
            <person name="Ma J."/>
        </authorList>
    </citation>
    <scope>NUCLEOTIDE SEQUENCE [LARGE SCALE GENOMIC DNA]</scope>
    <source>
        <strain evidence="11">NBRC 106348</strain>
    </source>
</reference>
<evidence type="ECO:0000256" key="1">
    <source>
        <dbReference type="ARBA" id="ARBA00004167"/>
    </source>
</evidence>
<feature type="compositionally biased region" description="Basic residues" evidence="9">
    <location>
        <begin position="480"/>
        <end position="511"/>
    </location>
</feature>
<name>A0ABQ6I985_9MICO</name>
<keyword evidence="11" id="KW-1185">Reference proteome</keyword>
<evidence type="ECO:0000256" key="9">
    <source>
        <dbReference type="SAM" id="MobiDB-lite"/>
    </source>
</evidence>
<keyword evidence="4" id="KW-0808">Transferase</keyword>
<keyword evidence="7" id="KW-0472">Membrane</keyword>
<keyword evidence="3" id="KW-0328">Glycosyltransferase</keyword>
<evidence type="ECO:0000256" key="8">
    <source>
        <dbReference type="ARBA" id="ARBA00023180"/>
    </source>
</evidence>
<feature type="compositionally biased region" description="Low complexity" evidence="9">
    <location>
        <begin position="397"/>
        <end position="423"/>
    </location>
</feature>
<protein>
    <recommendedName>
        <fullName evidence="12">Glycosyltransferase</fullName>
    </recommendedName>
</protein>
<dbReference type="Gene3D" id="3.90.1480.20">
    <property type="entry name" value="Glycosyl transferase family 29"/>
    <property type="match status" value="1"/>
</dbReference>
<sequence>MPAGRAVRARARRAGGDVARAAEAADVLAANLEADVFGRLVAGRTVAVVGNGPGCLGAGLGPEIDAHDLVVRFNNYPSGYEADYGARTDVWVRGAHRDVRDRPEIEDLQLVVWEMDFFRNLLELPEHGDVLHRDTQFSPEKVTHVGTASKQALRDASGLLLPTSGAQLLWLLREARGDLRGVDVYGFSTIDGSEELGHYFDALGDMGHRHDAGGEGAFLRSLLADGTRGAGASDAVVTDELAARRSTRSGADVHAGEVTVVSCAYRQYDPATGKTGGPGGVLATQRLALGDEYRGQELAYVFDEGGKGALRDRLSVQLTGLSAKVADLVLGAEYVRTAPRSCARRRRAGGSCWCATSSGRRTELTCSACRTCSSTTSRAAHVRRCGPSGASRRRTRPTSPTGSSGSSSRTPARCTSRASGRARPTGRRRASTRRGTWRSPAPRSTTPSRPWTTTTVLAPSPTGDAPRRSVARAPPPGQGRAHRRLRQRRGLQQRQGARPRPRAARPLRRAHGTQGRLGGGGRRRRPRAVPGVPRRAEGPTLHGPAGGERMEHDKLLALLDYADYYVMLHRSSIFDLAMLEAMRAGKPLVLSPVGGNLEVDLDGNVLFVDEGTLDDACRVIESRDRVAWGERNRKVFEDHFSLEHFAERYRAMLDEQLDALLEPAPSDAAEGRAS</sequence>
<evidence type="ECO:0008006" key="12">
    <source>
        <dbReference type="Google" id="ProtNLM"/>
    </source>
</evidence>
<gene>
    <name evidence="10" type="ORF">GCM10025864_42870</name>
</gene>
<dbReference type="InterPro" id="IPR001675">
    <property type="entry name" value="Glyco_trans_29"/>
</dbReference>
<keyword evidence="5" id="KW-0812">Transmembrane</keyword>
<organism evidence="10 11">
    <name type="scientific">Luteimicrobium album</name>
    <dbReference type="NCBI Taxonomy" id="1054550"/>
    <lineage>
        <taxon>Bacteria</taxon>
        <taxon>Bacillati</taxon>
        <taxon>Actinomycetota</taxon>
        <taxon>Actinomycetes</taxon>
        <taxon>Micrococcales</taxon>
        <taxon>Luteimicrobium</taxon>
    </lineage>
</organism>
<evidence type="ECO:0000256" key="2">
    <source>
        <dbReference type="ARBA" id="ARBA00004308"/>
    </source>
</evidence>
<comment type="caution">
    <text evidence="10">The sequence shown here is derived from an EMBL/GenBank/DDBJ whole genome shotgun (WGS) entry which is preliminary data.</text>
</comment>
<dbReference type="Gene3D" id="3.40.50.2000">
    <property type="entry name" value="Glycogen Phosphorylase B"/>
    <property type="match status" value="1"/>
</dbReference>
<accession>A0ABQ6I985</accession>
<evidence type="ECO:0000256" key="4">
    <source>
        <dbReference type="ARBA" id="ARBA00022679"/>
    </source>
</evidence>
<evidence type="ECO:0000313" key="11">
    <source>
        <dbReference type="Proteomes" id="UP001157091"/>
    </source>
</evidence>
<evidence type="ECO:0000256" key="7">
    <source>
        <dbReference type="ARBA" id="ARBA00023136"/>
    </source>
</evidence>
<dbReference type="InterPro" id="IPR038578">
    <property type="entry name" value="GT29-like_sf"/>
</dbReference>
<feature type="compositionally biased region" description="Low complexity" evidence="9">
    <location>
        <begin position="437"/>
        <end position="455"/>
    </location>
</feature>